<keyword evidence="2" id="KW-0645">Protease</keyword>
<dbReference type="GO" id="GO:0046872">
    <property type="term" value="F:metal ion binding"/>
    <property type="evidence" value="ECO:0007669"/>
    <property type="project" value="UniProtKB-KW"/>
</dbReference>
<keyword evidence="6" id="KW-0862">Zinc</keyword>
<evidence type="ECO:0000313" key="11">
    <source>
        <dbReference type="Proteomes" id="UP000609064"/>
    </source>
</evidence>
<dbReference type="NCBIfam" id="TIGR04183">
    <property type="entry name" value="Por_Secre_tail"/>
    <property type="match status" value="1"/>
</dbReference>
<gene>
    <name evidence="10" type="ORF">GCM10011514_11960</name>
</gene>
<keyword evidence="3" id="KW-0479">Metal-binding</keyword>
<reference evidence="10" key="2">
    <citation type="submission" date="2020-09" db="EMBL/GenBank/DDBJ databases">
        <authorList>
            <person name="Sun Q."/>
            <person name="Zhou Y."/>
        </authorList>
    </citation>
    <scope>NUCLEOTIDE SEQUENCE</scope>
    <source>
        <strain evidence="10">CGMCC 1.15958</strain>
    </source>
</reference>
<accession>A0A917DMW5</accession>
<comment type="similarity">
    <text evidence="1">Belongs to the peptidase M43B family.</text>
</comment>
<dbReference type="InterPro" id="IPR026444">
    <property type="entry name" value="Secre_tail"/>
</dbReference>
<evidence type="ECO:0000256" key="7">
    <source>
        <dbReference type="ARBA" id="ARBA00023049"/>
    </source>
</evidence>
<keyword evidence="11" id="KW-1185">Reference proteome</keyword>
<name>A0A917DMW5_9BACT</name>
<protein>
    <recommendedName>
        <fullName evidence="9">Peptidase M43 pregnancy-associated plasma-A domain-containing protein</fullName>
    </recommendedName>
</protein>
<reference evidence="10" key="1">
    <citation type="journal article" date="2014" name="Int. J. Syst. Evol. Microbiol.">
        <title>Complete genome sequence of Corynebacterium casei LMG S-19264T (=DSM 44701T), isolated from a smear-ripened cheese.</title>
        <authorList>
            <consortium name="US DOE Joint Genome Institute (JGI-PGF)"/>
            <person name="Walter F."/>
            <person name="Albersmeier A."/>
            <person name="Kalinowski J."/>
            <person name="Ruckert C."/>
        </authorList>
    </citation>
    <scope>NUCLEOTIDE SEQUENCE</scope>
    <source>
        <strain evidence="10">CGMCC 1.15958</strain>
    </source>
</reference>
<dbReference type="AlphaFoldDB" id="A0A917DMW5"/>
<dbReference type="PANTHER" id="PTHR47466:SF1">
    <property type="entry name" value="METALLOPROTEASE MEP1 (AFU_ORTHOLOGUE AFUA_1G07730)-RELATED"/>
    <property type="match status" value="1"/>
</dbReference>
<keyword evidence="5" id="KW-0378">Hydrolase</keyword>
<evidence type="ECO:0000256" key="6">
    <source>
        <dbReference type="ARBA" id="ARBA00022833"/>
    </source>
</evidence>
<dbReference type="InterPro" id="IPR008754">
    <property type="entry name" value="Peptidase_M43"/>
</dbReference>
<organism evidence="10 11">
    <name type="scientific">Emticicia aquatilis</name>
    <dbReference type="NCBI Taxonomy" id="1537369"/>
    <lineage>
        <taxon>Bacteria</taxon>
        <taxon>Pseudomonadati</taxon>
        <taxon>Bacteroidota</taxon>
        <taxon>Cytophagia</taxon>
        <taxon>Cytophagales</taxon>
        <taxon>Leadbetterellaceae</taxon>
        <taxon>Emticicia</taxon>
    </lineage>
</organism>
<sequence>MRYEQVLENQINIQKNFRVASDIIRIPVVVHVIHNQVNGLIAGSNISDEQIYSQIKVLNEDYRKKEGTLGFNTNPVGADVEIEFFLASIDPSGNPSSGITRHYSSRSTYNIVNDNDRMSLSNLGYWDSNKYLNIWVAAFSSGYIGYGEFPFAESIDGLDVDSDERVDGVFIDYTVFGKKIGTNKSGIYSFGRTVTHEIGHWMGLYHTWGDERCGTDYVADTPAAAAANSSAFCRDVFSTCSGTRTRNMIENYMDYSPDSCMNIFTQGQKERMRAALDLSKRRKRVLNYAKFQLPPSTSLQVNVENPLPRTNLQFQVLLPDFQDFNLIVRDIFGRKVYNETYLDLPSTIVTLKNKDLPPGVYIVSVTSKQQVVQKKLVLY</sequence>
<dbReference type="SUPFAM" id="SSF55486">
    <property type="entry name" value="Metalloproteases ('zincins'), catalytic domain"/>
    <property type="match status" value="1"/>
</dbReference>
<dbReference type="Proteomes" id="UP000609064">
    <property type="component" value="Unassembled WGS sequence"/>
</dbReference>
<keyword evidence="4" id="KW-0732">Signal</keyword>
<keyword evidence="7" id="KW-0482">Metalloprotease</keyword>
<proteinExistence type="inferred from homology"/>
<feature type="domain" description="Peptidase M43 pregnancy-associated plasma-A" evidence="9">
    <location>
        <begin position="125"/>
        <end position="277"/>
    </location>
</feature>
<evidence type="ECO:0000256" key="4">
    <source>
        <dbReference type="ARBA" id="ARBA00022729"/>
    </source>
</evidence>
<evidence type="ECO:0000256" key="3">
    <source>
        <dbReference type="ARBA" id="ARBA00022723"/>
    </source>
</evidence>
<dbReference type="InterPro" id="IPR024079">
    <property type="entry name" value="MetalloPept_cat_dom_sf"/>
</dbReference>
<dbReference type="CDD" id="cd04275">
    <property type="entry name" value="ZnMc_pappalysin_like"/>
    <property type="match status" value="1"/>
</dbReference>
<evidence type="ECO:0000313" key="10">
    <source>
        <dbReference type="EMBL" id="GGD49373.1"/>
    </source>
</evidence>
<dbReference type="Gene3D" id="3.40.390.10">
    <property type="entry name" value="Collagenase (Catalytic Domain)"/>
    <property type="match status" value="1"/>
</dbReference>
<evidence type="ECO:0000256" key="2">
    <source>
        <dbReference type="ARBA" id="ARBA00022670"/>
    </source>
</evidence>
<evidence type="ECO:0000256" key="1">
    <source>
        <dbReference type="ARBA" id="ARBA00008721"/>
    </source>
</evidence>
<evidence type="ECO:0000256" key="8">
    <source>
        <dbReference type="ARBA" id="ARBA00023157"/>
    </source>
</evidence>
<evidence type="ECO:0000259" key="9">
    <source>
        <dbReference type="Pfam" id="PF05572"/>
    </source>
</evidence>
<dbReference type="GO" id="GO:0008237">
    <property type="term" value="F:metallopeptidase activity"/>
    <property type="evidence" value="ECO:0007669"/>
    <property type="project" value="UniProtKB-KW"/>
</dbReference>
<comment type="caution">
    <text evidence="10">The sequence shown here is derived from an EMBL/GenBank/DDBJ whole genome shotgun (WGS) entry which is preliminary data.</text>
</comment>
<keyword evidence="8" id="KW-1015">Disulfide bond</keyword>
<dbReference type="EMBL" id="BMKK01000002">
    <property type="protein sequence ID" value="GGD49373.1"/>
    <property type="molecule type" value="Genomic_DNA"/>
</dbReference>
<dbReference type="Pfam" id="PF05572">
    <property type="entry name" value="Peptidase_M43"/>
    <property type="match status" value="1"/>
</dbReference>
<dbReference type="PANTHER" id="PTHR47466">
    <property type="match status" value="1"/>
</dbReference>
<evidence type="ECO:0000256" key="5">
    <source>
        <dbReference type="ARBA" id="ARBA00022801"/>
    </source>
</evidence>
<dbReference type="GO" id="GO:0006508">
    <property type="term" value="P:proteolysis"/>
    <property type="evidence" value="ECO:0007669"/>
    <property type="project" value="UniProtKB-KW"/>
</dbReference>